<feature type="non-terminal residue" evidence="2">
    <location>
        <position position="256"/>
    </location>
</feature>
<evidence type="ECO:0000256" key="1">
    <source>
        <dbReference type="SAM" id="MobiDB-lite"/>
    </source>
</evidence>
<feature type="compositionally biased region" description="Basic and acidic residues" evidence="1">
    <location>
        <begin position="1"/>
        <end position="20"/>
    </location>
</feature>
<evidence type="ECO:0000313" key="3">
    <source>
        <dbReference type="Proteomes" id="UP000054359"/>
    </source>
</evidence>
<keyword evidence="3" id="KW-1185">Reference proteome</keyword>
<gene>
    <name evidence="2" type="ORF">X975_01138</name>
</gene>
<dbReference type="OrthoDB" id="6418155at2759"/>
<name>A0A087V097_STEMI</name>
<dbReference type="EMBL" id="KK122580">
    <property type="protein sequence ID" value="KFM83036.1"/>
    <property type="molecule type" value="Genomic_DNA"/>
</dbReference>
<feature type="compositionally biased region" description="Basic and acidic residues" evidence="1">
    <location>
        <begin position="36"/>
        <end position="48"/>
    </location>
</feature>
<dbReference type="Proteomes" id="UP000054359">
    <property type="component" value="Unassembled WGS sequence"/>
</dbReference>
<proteinExistence type="predicted"/>
<feature type="region of interest" description="Disordered" evidence="1">
    <location>
        <begin position="1"/>
        <end position="60"/>
    </location>
</feature>
<reference evidence="2 3" key="1">
    <citation type="submission" date="2013-11" db="EMBL/GenBank/DDBJ databases">
        <title>Genome sequencing of Stegodyphus mimosarum.</title>
        <authorList>
            <person name="Bechsgaard J."/>
        </authorList>
    </citation>
    <scope>NUCLEOTIDE SEQUENCE [LARGE SCALE GENOMIC DNA]</scope>
</reference>
<organism evidence="2 3">
    <name type="scientific">Stegodyphus mimosarum</name>
    <name type="common">African social velvet spider</name>
    <dbReference type="NCBI Taxonomy" id="407821"/>
    <lineage>
        <taxon>Eukaryota</taxon>
        <taxon>Metazoa</taxon>
        <taxon>Ecdysozoa</taxon>
        <taxon>Arthropoda</taxon>
        <taxon>Chelicerata</taxon>
        <taxon>Arachnida</taxon>
        <taxon>Araneae</taxon>
        <taxon>Araneomorphae</taxon>
        <taxon>Entelegynae</taxon>
        <taxon>Eresoidea</taxon>
        <taxon>Eresidae</taxon>
        <taxon>Stegodyphus</taxon>
    </lineage>
</organism>
<protein>
    <submittedName>
        <fullName evidence="2">Uncharacterized protein</fullName>
    </submittedName>
</protein>
<sequence length="256" mass="30287">MATKYIKEADNSRYEKTESRKRGRKGRPPINKHNQKIKDNENDHSYERKQRRYKQKGVTEKAKATMPLKMVLRQCVEDNENRKCEIKSKVAKLQQHKVVNQSLTCGSKIHTESIPIEGRDRLQHLSPKKEKQIILPKNVSVHQILALNEIQPPNNTETQRTTEIPENIFQQGDFNHIKENETNEKSNETPDIELREKLEVLPLDSTQFLNDFILPPESPNRYKPHSYFYDYNNQVISAEFKELRDVYFRLHHPFKN</sequence>
<dbReference type="AlphaFoldDB" id="A0A087V097"/>
<accession>A0A087V097</accession>
<evidence type="ECO:0000313" key="2">
    <source>
        <dbReference type="EMBL" id="KFM83036.1"/>
    </source>
</evidence>